<name>A0AAJ7CAF0_CEPCN</name>
<evidence type="ECO:0000256" key="7">
    <source>
        <dbReference type="PIRNR" id="PIRNR000862"/>
    </source>
</evidence>
<feature type="domain" description="AB hydrolase-1" evidence="9">
    <location>
        <begin position="82"/>
        <end position="386"/>
    </location>
</feature>
<keyword evidence="6" id="KW-0325">Glycoprotein</keyword>
<dbReference type="GO" id="GO:0016788">
    <property type="term" value="F:hydrolase activity, acting on ester bonds"/>
    <property type="evidence" value="ECO:0007669"/>
    <property type="project" value="InterPro"/>
</dbReference>
<gene>
    <name evidence="11" type="primary">LOC107272754</name>
</gene>
<dbReference type="Pfam" id="PF00561">
    <property type="entry name" value="Abhydrolase_1"/>
    <property type="match status" value="1"/>
</dbReference>
<keyword evidence="4 7" id="KW-0442">Lipid degradation</keyword>
<evidence type="ECO:0000256" key="2">
    <source>
        <dbReference type="ARBA" id="ARBA00022729"/>
    </source>
</evidence>
<evidence type="ECO:0000313" key="11">
    <source>
        <dbReference type="RefSeq" id="XP_015605712.1"/>
    </source>
</evidence>
<dbReference type="PANTHER" id="PTHR11005">
    <property type="entry name" value="LYSOSOMAL ACID LIPASE-RELATED"/>
    <property type="match status" value="1"/>
</dbReference>
<evidence type="ECO:0000256" key="3">
    <source>
        <dbReference type="ARBA" id="ARBA00022801"/>
    </source>
</evidence>
<keyword evidence="5" id="KW-0443">Lipid metabolism</keyword>
<evidence type="ECO:0000256" key="1">
    <source>
        <dbReference type="ARBA" id="ARBA00010701"/>
    </source>
</evidence>
<dbReference type="Proteomes" id="UP000694920">
    <property type="component" value="Unplaced"/>
</dbReference>
<dbReference type="KEGG" id="ccin:107272754"/>
<reference evidence="11" key="1">
    <citation type="submission" date="2025-08" db="UniProtKB">
        <authorList>
            <consortium name="RefSeq"/>
        </authorList>
    </citation>
    <scope>IDENTIFICATION</scope>
</reference>
<evidence type="ECO:0000313" key="10">
    <source>
        <dbReference type="Proteomes" id="UP000694920"/>
    </source>
</evidence>
<feature type="active site" description="Nucleophile" evidence="8">
    <location>
        <position position="176"/>
    </location>
</feature>
<evidence type="ECO:0000256" key="6">
    <source>
        <dbReference type="ARBA" id="ARBA00023180"/>
    </source>
</evidence>
<evidence type="ECO:0000259" key="9">
    <source>
        <dbReference type="Pfam" id="PF00561"/>
    </source>
</evidence>
<dbReference type="InterPro" id="IPR029058">
    <property type="entry name" value="AB_hydrolase_fold"/>
</dbReference>
<dbReference type="GeneID" id="107272754"/>
<keyword evidence="10" id="KW-1185">Reference proteome</keyword>
<evidence type="ECO:0000256" key="4">
    <source>
        <dbReference type="ARBA" id="ARBA00022963"/>
    </source>
</evidence>
<dbReference type="PIRSF" id="PIRSF000862">
    <property type="entry name" value="Steryl_ester_lip"/>
    <property type="match status" value="1"/>
</dbReference>
<dbReference type="GO" id="GO:0016042">
    <property type="term" value="P:lipid catabolic process"/>
    <property type="evidence" value="ECO:0007669"/>
    <property type="project" value="UniProtKB-KW"/>
</dbReference>
<dbReference type="InterPro" id="IPR000073">
    <property type="entry name" value="AB_hydrolase_1"/>
</dbReference>
<dbReference type="RefSeq" id="XP_015605712.1">
    <property type="nucleotide sequence ID" value="XM_015750226.1"/>
</dbReference>
<evidence type="ECO:0000256" key="8">
    <source>
        <dbReference type="PIRSR" id="PIRSR000862-1"/>
    </source>
</evidence>
<keyword evidence="2" id="KW-0732">Signal</keyword>
<sequence>MSKEVIQDVACMTTTPELIVAHGYTAEVHRVWTEDGYCLEMHRIPHRSSSNPVSNEYLQNSMETLSDTIRQKPSLSSGMSKPPVLVHHGLLSSSADWVLLGPEKAFAYALCDSGFDVWLANARGNAYSQHHKQYTVNDKEFWDFSWHEIGYYDVPAMIDYILETTGHNSLYYVGYSQGTTAFYVMASERPEYNAKVKAMISMAPVAFLANQRSPFLKCVVPFHALMKWGSLFCNMHRWFQRSKLQTKTLSGNVPSMLAKTICISCLNLVAGFGSNQLQDSMLPLIFEHFPAGSSVRQIIHYSQSIMSGTFRQYDYGVTKNLKLYGSMHPPNYNLEKVKVPVSIFYSENDFLTDPNDVQTLADKLPNVIAKHKIEYRKFNHIDYLWGADAKTLVYNNVVKMLKRM</sequence>
<protein>
    <recommendedName>
        <fullName evidence="7">Lipase</fullName>
    </recommendedName>
</protein>
<proteinExistence type="inferred from homology"/>
<keyword evidence="3 7" id="KW-0378">Hydrolase</keyword>
<dbReference type="AlphaFoldDB" id="A0AAJ7CAF0"/>
<dbReference type="SUPFAM" id="SSF53474">
    <property type="entry name" value="alpha/beta-Hydrolases"/>
    <property type="match status" value="1"/>
</dbReference>
<dbReference type="FunFam" id="3.40.50.1820:FF:000021">
    <property type="entry name" value="Lipase"/>
    <property type="match status" value="1"/>
</dbReference>
<dbReference type="InterPro" id="IPR025483">
    <property type="entry name" value="Lipase_euk"/>
</dbReference>
<dbReference type="Gene3D" id="3.40.50.1820">
    <property type="entry name" value="alpha/beta hydrolase"/>
    <property type="match status" value="1"/>
</dbReference>
<evidence type="ECO:0000256" key="5">
    <source>
        <dbReference type="ARBA" id="ARBA00023098"/>
    </source>
</evidence>
<comment type="similarity">
    <text evidence="1 7">Belongs to the AB hydrolase superfamily. Lipase family.</text>
</comment>
<feature type="active site" description="Charge relay system" evidence="8">
    <location>
        <position position="349"/>
    </location>
</feature>
<feature type="active site" description="Charge relay system" evidence="8">
    <location>
        <position position="380"/>
    </location>
</feature>
<accession>A0AAJ7CAF0</accession>
<organism evidence="10 11">
    <name type="scientific">Cephus cinctus</name>
    <name type="common">Wheat stem sawfly</name>
    <dbReference type="NCBI Taxonomy" id="211228"/>
    <lineage>
        <taxon>Eukaryota</taxon>
        <taxon>Metazoa</taxon>
        <taxon>Ecdysozoa</taxon>
        <taxon>Arthropoda</taxon>
        <taxon>Hexapoda</taxon>
        <taxon>Insecta</taxon>
        <taxon>Pterygota</taxon>
        <taxon>Neoptera</taxon>
        <taxon>Endopterygota</taxon>
        <taxon>Hymenoptera</taxon>
        <taxon>Cephoidea</taxon>
        <taxon>Cephidae</taxon>
        <taxon>Cephus</taxon>
    </lineage>
</organism>